<gene>
    <name evidence="1" type="ORF">JHL16_13880</name>
</gene>
<sequence>MKLFKTLVAASLVLLAVPAFAAEGQKEAKDISYSFEGPFGTFDRGELQRGYKVYKEVCSACHSMRLVSFRNLSQPGGPSFSDEQVKALAATFTVKDGPGEDGEMFDRPGVPSDRFPSPFANEQAARNANGGALPPDLSLITKARAGWYGTFNQLINGVGGPQYVYSVLTGYEQPPAEAAKDAPEGKHYNPYFASGHWITMAQPLVDGQVTFDDGAPNTVDAMARDVSAFLAWAAEPKMEERKSLGFATLIYLAIFAVLLYFVKQRVWAKVEH</sequence>
<name>A0ACC5R4M8_9HYPH</name>
<keyword evidence="2" id="KW-1185">Reference proteome</keyword>
<dbReference type="Proteomes" id="UP000616151">
    <property type="component" value="Unassembled WGS sequence"/>
</dbReference>
<dbReference type="EMBL" id="JAENHL010000007">
    <property type="protein sequence ID" value="MBK1867441.1"/>
    <property type="molecule type" value="Genomic_DNA"/>
</dbReference>
<organism evidence="1 2">
    <name type="scientific">Taklimakanibacter albus</name>
    <dbReference type="NCBI Taxonomy" id="2800327"/>
    <lineage>
        <taxon>Bacteria</taxon>
        <taxon>Pseudomonadati</taxon>
        <taxon>Pseudomonadota</taxon>
        <taxon>Alphaproteobacteria</taxon>
        <taxon>Hyphomicrobiales</taxon>
        <taxon>Aestuariivirgaceae</taxon>
        <taxon>Taklimakanibacter</taxon>
    </lineage>
</organism>
<reference evidence="1" key="1">
    <citation type="submission" date="2021-01" db="EMBL/GenBank/DDBJ databases">
        <authorList>
            <person name="Sun Q."/>
        </authorList>
    </citation>
    <scope>NUCLEOTIDE SEQUENCE</scope>
    <source>
        <strain evidence="1">YIM B02566</strain>
    </source>
</reference>
<proteinExistence type="predicted"/>
<evidence type="ECO:0000313" key="2">
    <source>
        <dbReference type="Proteomes" id="UP000616151"/>
    </source>
</evidence>
<comment type="caution">
    <text evidence="1">The sequence shown here is derived from an EMBL/GenBank/DDBJ whole genome shotgun (WGS) entry which is preliminary data.</text>
</comment>
<accession>A0ACC5R4M8</accession>
<protein>
    <submittedName>
        <fullName evidence="1">Cytochrome c1</fullName>
    </submittedName>
</protein>
<evidence type="ECO:0000313" key="1">
    <source>
        <dbReference type="EMBL" id="MBK1867441.1"/>
    </source>
</evidence>